<dbReference type="Pfam" id="PF20956">
    <property type="entry name" value="DUF4931_C"/>
    <property type="match status" value="1"/>
</dbReference>
<evidence type="ECO:0000313" key="4">
    <source>
        <dbReference type="Proteomes" id="UP000070160"/>
    </source>
</evidence>
<name>A0A134CHK8_9FIRM</name>
<comment type="caution">
    <text evidence="3">The sequence shown here is derived from an EMBL/GenBank/DDBJ whole genome shotgun (WGS) entry which is preliminary data.</text>
</comment>
<proteinExistence type="predicted"/>
<dbReference type="Pfam" id="PF16285">
    <property type="entry name" value="DUF4931_N"/>
    <property type="match status" value="1"/>
</dbReference>
<dbReference type="InterPro" id="IPR036265">
    <property type="entry name" value="HIT-like_sf"/>
</dbReference>
<accession>A0A134CHK8</accession>
<evidence type="ECO:0000313" key="3">
    <source>
        <dbReference type="EMBL" id="KXB91692.1"/>
    </source>
</evidence>
<dbReference type="SUPFAM" id="SSF54197">
    <property type="entry name" value="HIT-like"/>
    <property type="match status" value="1"/>
</dbReference>
<dbReference type="EMBL" id="LSDT01000028">
    <property type="protein sequence ID" value="KXB91692.1"/>
    <property type="molecule type" value="Genomic_DNA"/>
</dbReference>
<evidence type="ECO:0000259" key="2">
    <source>
        <dbReference type="Pfam" id="PF20956"/>
    </source>
</evidence>
<dbReference type="AlphaFoldDB" id="A0A134CHK8"/>
<feature type="domain" description="DUF4931" evidence="1">
    <location>
        <begin position="12"/>
        <end position="134"/>
    </location>
</feature>
<evidence type="ECO:0008006" key="5">
    <source>
        <dbReference type="Google" id="ProtNLM"/>
    </source>
</evidence>
<feature type="domain" description="DUF4931" evidence="2">
    <location>
        <begin position="139"/>
        <end position="245"/>
    </location>
</feature>
<dbReference type="Gene3D" id="3.30.428.10">
    <property type="entry name" value="HIT-like"/>
    <property type="match status" value="1"/>
</dbReference>
<dbReference type="STRING" id="1588748.HMPREF3182_00715"/>
<dbReference type="InterPro" id="IPR046322">
    <property type="entry name" value="DUF4931"/>
</dbReference>
<sequence>MERNPLEHLLKYNMDIGKTKPNTVRKASTYCPFCDATNLKNILEKRDTMIWLENAYPVLKDTWQTLVIESDKCNDDFSSYSLAYAVNLISFCLEKWDQVKAMNKFASVLLYRNYGRMSGGSIHHPHSQIIGLKNYDYHEDIKHYHFIGTPLLHEESLEINLSIRPIIGFYEINFIIKNHYALNYPVLYMQKTAHYILTQISHSYNVFYYDFPGDTNLYVKIVPRFLTNPLFVGYMVPQIATEEETTPFIDKLKQAILT</sequence>
<dbReference type="RefSeq" id="WP_062485449.1">
    <property type="nucleotide sequence ID" value="NZ_KQ960941.1"/>
</dbReference>
<protein>
    <recommendedName>
        <fullName evidence="5">Galactose-1-phosphate uridylyltransferase</fullName>
    </recommendedName>
</protein>
<reference evidence="4" key="1">
    <citation type="submission" date="2016-01" db="EMBL/GenBank/DDBJ databases">
        <authorList>
            <person name="Mitreva M."/>
            <person name="Pepin K.H."/>
            <person name="Mihindukulasuriya K.A."/>
            <person name="Fulton R."/>
            <person name="Fronick C."/>
            <person name="O'Laughlin M."/>
            <person name="Miner T."/>
            <person name="Herter B."/>
            <person name="Rosa B.A."/>
            <person name="Cordes M."/>
            <person name="Tomlinson C."/>
            <person name="Wollam A."/>
            <person name="Palsikar V.B."/>
            <person name="Mardis E.R."/>
            <person name="Wilson R.K."/>
        </authorList>
    </citation>
    <scope>NUCLEOTIDE SEQUENCE [LARGE SCALE GENOMIC DNA]</scope>
    <source>
        <strain evidence="4">KA00182</strain>
    </source>
</reference>
<dbReference type="PATRIC" id="fig|1588748.3.peg.678"/>
<organism evidence="3 4">
    <name type="scientific">Megasphaera hutchinsoni</name>
    <dbReference type="NCBI Taxonomy" id="1588748"/>
    <lineage>
        <taxon>Bacteria</taxon>
        <taxon>Bacillati</taxon>
        <taxon>Bacillota</taxon>
        <taxon>Negativicutes</taxon>
        <taxon>Veillonellales</taxon>
        <taxon>Veillonellaceae</taxon>
        <taxon>Megasphaera</taxon>
    </lineage>
</organism>
<keyword evidence="4" id="KW-1185">Reference proteome</keyword>
<dbReference type="Proteomes" id="UP000070160">
    <property type="component" value="Unassembled WGS sequence"/>
</dbReference>
<evidence type="ECO:0000259" key="1">
    <source>
        <dbReference type="Pfam" id="PF16285"/>
    </source>
</evidence>
<dbReference type="InterPro" id="IPR049285">
    <property type="entry name" value="DUF4931_C"/>
</dbReference>
<gene>
    <name evidence="3" type="ORF">HMPREF3182_00715</name>
</gene>